<dbReference type="Proteomes" id="UP000764837">
    <property type="component" value="Unassembled WGS sequence"/>
</dbReference>
<feature type="region of interest" description="Disordered" evidence="1">
    <location>
        <begin position="62"/>
        <end position="102"/>
    </location>
</feature>
<evidence type="ECO:0000256" key="1">
    <source>
        <dbReference type="SAM" id="MobiDB-lite"/>
    </source>
</evidence>
<proteinExistence type="predicted"/>
<reference evidence="2 3" key="1">
    <citation type="submission" date="2021-01" db="EMBL/GenBank/DDBJ databases">
        <title>Sequencing the genomes of 1000 actinobacteria strains.</title>
        <authorList>
            <person name="Klenk H.-P."/>
        </authorList>
    </citation>
    <scope>NUCLEOTIDE SEQUENCE [LARGE SCALE GENOMIC DNA]</scope>
    <source>
        <strain evidence="2 3">DSM 100204</strain>
    </source>
</reference>
<organism evidence="2 3">
    <name type="scientific">Micromonospora luteifusca</name>
    <dbReference type="NCBI Taxonomy" id="709860"/>
    <lineage>
        <taxon>Bacteria</taxon>
        <taxon>Bacillati</taxon>
        <taxon>Actinomycetota</taxon>
        <taxon>Actinomycetes</taxon>
        <taxon>Micromonosporales</taxon>
        <taxon>Micromonosporaceae</taxon>
        <taxon>Micromonospora</taxon>
    </lineage>
</organism>
<feature type="compositionally biased region" description="Basic and acidic residues" evidence="1">
    <location>
        <begin position="83"/>
        <end position="102"/>
    </location>
</feature>
<accession>A0ABS2M0Q7</accession>
<protein>
    <submittedName>
        <fullName evidence="2">Uncharacterized protein</fullName>
    </submittedName>
</protein>
<gene>
    <name evidence="2" type="ORF">JOD64_005260</name>
</gene>
<name>A0ABS2M0Q7_9ACTN</name>
<dbReference type="EMBL" id="JAFBBP010000001">
    <property type="protein sequence ID" value="MBM7494038.1"/>
    <property type="molecule type" value="Genomic_DNA"/>
</dbReference>
<comment type="caution">
    <text evidence="2">The sequence shown here is derived from an EMBL/GenBank/DDBJ whole genome shotgun (WGS) entry which is preliminary data.</text>
</comment>
<evidence type="ECO:0000313" key="2">
    <source>
        <dbReference type="EMBL" id="MBM7494038.1"/>
    </source>
</evidence>
<sequence length="102" mass="11071">MVLARTAVDGKTNEITRFAPLLDQISDLRDHVVPVEGRAGGGSEDEAVSRRLALAFVVDGERGEVPGTPQRSAICSRIMPRSDSSDTKLCRDSRRDGDWSST</sequence>
<keyword evidence="3" id="KW-1185">Reference proteome</keyword>
<evidence type="ECO:0000313" key="3">
    <source>
        <dbReference type="Proteomes" id="UP000764837"/>
    </source>
</evidence>